<gene>
    <name evidence="1" type="ORF">EB796_013430</name>
</gene>
<name>A0A7J7JRK9_BUGNE</name>
<dbReference type="EMBL" id="VXIV02001969">
    <property type="protein sequence ID" value="KAF6028264.1"/>
    <property type="molecule type" value="Genomic_DNA"/>
</dbReference>
<dbReference type="OrthoDB" id="10058749at2759"/>
<comment type="caution">
    <text evidence="1">The sequence shown here is derived from an EMBL/GenBank/DDBJ whole genome shotgun (WGS) entry which is preliminary data.</text>
</comment>
<keyword evidence="2" id="KW-1185">Reference proteome</keyword>
<evidence type="ECO:0000313" key="2">
    <source>
        <dbReference type="Proteomes" id="UP000593567"/>
    </source>
</evidence>
<accession>A0A7J7JRK9</accession>
<dbReference type="AlphaFoldDB" id="A0A7J7JRK9"/>
<evidence type="ECO:0000313" key="1">
    <source>
        <dbReference type="EMBL" id="KAF6028264.1"/>
    </source>
</evidence>
<reference evidence="1" key="1">
    <citation type="submission" date="2020-06" db="EMBL/GenBank/DDBJ databases">
        <title>Draft genome of Bugula neritina, a colonial animal packing powerful symbionts and potential medicines.</title>
        <authorList>
            <person name="Rayko M."/>
        </authorList>
    </citation>
    <scope>NUCLEOTIDE SEQUENCE [LARGE SCALE GENOMIC DNA]</scope>
    <source>
        <strain evidence="1">Kwan_BN1</strain>
    </source>
</reference>
<proteinExistence type="predicted"/>
<dbReference type="Proteomes" id="UP000593567">
    <property type="component" value="Unassembled WGS sequence"/>
</dbReference>
<sequence>MPAYNFDEQFEKFAFTSLSTREESINAISKVRSECNKVAAMSLFHVPMTKPVRLEEFEQLQSQATSQVGARCLAGGYKNPDTYFH</sequence>
<organism evidence="1 2">
    <name type="scientific">Bugula neritina</name>
    <name type="common">Brown bryozoan</name>
    <name type="synonym">Sertularia neritina</name>
    <dbReference type="NCBI Taxonomy" id="10212"/>
    <lineage>
        <taxon>Eukaryota</taxon>
        <taxon>Metazoa</taxon>
        <taxon>Spiralia</taxon>
        <taxon>Lophotrochozoa</taxon>
        <taxon>Bryozoa</taxon>
        <taxon>Gymnolaemata</taxon>
        <taxon>Cheilostomatida</taxon>
        <taxon>Flustrina</taxon>
        <taxon>Buguloidea</taxon>
        <taxon>Bugulidae</taxon>
        <taxon>Bugula</taxon>
    </lineage>
</organism>
<protein>
    <submittedName>
        <fullName evidence="1">DNAH1</fullName>
    </submittedName>
</protein>